<name>A0A9D3RP58_ANGAN</name>
<sequence>MARLGCLSKPPSGAMAARRDSAGPPALQPATLLAVIFPIALFLSAQTADAQGQGIFFLSLCQHLMSHFNARFF</sequence>
<evidence type="ECO:0000313" key="3">
    <source>
        <dbReference type="Proteomes" id="UP001044222"/>
    </source>
</evidence>
<proteinExistence type="predicted"/>
<dbReference type="AlphaFoldDB" id="A0A9D3RP58"/>
<dbReference type="Proteomes" id="UP001044222">
    <property type="component" value="Chromosome 13"/>
</dbReference>
<gene>
    <name evidence="2" type="ORF">ANANG_G00240390</name>
</gene>
<protein>
    <submittedName>
        <fullName evidence="2">Uncharacterized protein</fullName>
    </submittedName>
</protein>
<evidence type="ECO:0000256" key="1">
    <source>
        <dbReference type="SAM" id="MobiDB-lite"/>
    </source>
</evidence>
<reference evidence="2" key="1">
    <citation type="submission" date="2021-01" db="EMBL/GenBank/DDBJ databases">
        <title>A chromosome-scale assembly of European eel, Anguilla anguilla.</title>
        <authorList>
            <person name="Henkel C."/>
            <person name="Jong-Raadsen S.A."/>
            <person name="Dufour S."/>
            <person name="Weltzien F.-A."/>
            <person name="Palstra A.P."/>
            <person name="Pelster B."/>
            <person name="Spaink H.P."/>
            <person name="Van Den Thillart G.E."/>
            <person name="Jansen H."/>
            <person name="Zahm M."/>
            <person name="Klopp C."/>
            <person name="Cedric C."/>
            <person name="Louis A."/>
            <person name="Berthelot C."/>
            <person name="Parey E."/>
            <person name="Roest Crollius H."/>
            <person name="Montfort J."/>
            <person name="Robinson-Rechavi M."/>
            <person name="Bucao C."/>
            <person name="Bouchez O."/>
            <person name="Gislard M."/>
            <person name="Lluch J."/>
            <person name="Milhes M."/>
            <person name="Lampietro C."/>
            <person name="Lopez Roques C."/>
            <person name="Donnadieu C."/>
            <person name="Braasch I."/>
            <person name="Desvignes T."/>
            <person name="Postlethwait J."/>
            <person name="Bobe J."/>
            <person name="Guiguen Y."/>
            <person name="Dirks R."/>
        </authorList>
    </citation>
    <scope>NUCLEOTIDE SEQUENCE</scope>
    <source>
        <strain evidence="2">Tag_6206</strain>
        <tissue evidence="2">Liver</tissue>
    </source>
</reference>
<evidence type="ECO:0000313" key="2">
    <source>
        <dbReference type="EMBL" id="KAG5837540.1"/>
    </source>
</evidence>
<comment type="caution">
    <text evidence="2">The sequence shown here is derived from an EMBL/GenBank/DDBJ whole genome shotgun (WGS) entry which is preliminary data.</text>
</comment>
<keyword evidence="3" id="KW-1185">Reference proteome</keyword>
<dbReference type="EMBL" id="JAFIRN010000013">
    <property type="protein sequence ID" value="KAG5837540.1"/>
    <property type="molecule type" value="Genomic_DNA"/>
</dbReference>
<organism evidence="2 3">
    <name type="scientific">Anguilla anguilla</name>
    <name type="common">European freshwater eel</name>
    <name type="synonym">Muraena anguilla</name>
    <dbReference type="NCBI Taxonomy" id="7936"/>
    <lineage>
        <taxon>Eukaryota</taxon>
        <taxon>Metazoa</taxon>
        <taxon>Chordata</taxon>
        <taxon>Craniata</taxon>
        <taxon>Vertebrata</taxon>
        <taxon>Euteleostomi</taxon>
        <taxon>Actinopterygii</taxon>
        <taxon>Neopterygii</taxon>
        <taxon>Teleostei</taxon>
        <taxon>Anguilliformes</taxon>
        <taxon>Anguillidae</taxon>
        <taxon>Anguilla</taxon>
    </lineage>
</organism>
<feature type="region of interest" description="Disordered" evidence="1">
    <location>
        <begin position="1"/>
        <end position="23"/>
    </location>
</feature>
<accession>A0A9D3RP58</accession>